<evidence type="ECO:0000256" key="5">
    <source>
        <dbReference type="SAM" id="Phobius"/>
    </source>
</evidence>
<evidence type="ECO:0000259" key="6">
    <source>
        <dbReference type="Pfam" id="PF13664"/>
    </source>
</evidence>
<keyword evidence="9" id="KW-1185">Reference proteome</keyword>
<evidence type="ECO:0000313" key="9">
    <source>
        <dbReference type="Proteomes" id="UP000025229"/>
    </source>
</evidence>
<proteinExistence type="predicted"/>
<protein>
    <submittedName>
        <fullName evidence="8">DUF4149 domain-containing protein</fullName>
    </submittedName>
</protein>
<dbReference type="OrthoDB" id="5245146at2"/>
<evidence type="ECO:0000256" key="4">
    <source>
        <dbReference type="ARBA" id="ARBA00023136"/>
    </source>
</evidence>
<evidence type="ECO:0000313" key="8">
    <source>
        <dbReference type="EMBL" id="MDX5893268.1"/>
    </source>
</evidence>
<evidence type="ECO:0000256" key="3">
    <source>
        <dbReference type="ARBA" id="ARBA00022989"/>
    </source>
</evidence>
<reference evidence="8" key="2">
    <citation type="submission" date="2023-11" db="EMBL/GenBank/DDBJ databases">
        <title>MicrobeMod: A computational toolkit for identifying prokaryotic methylation and restriction-modification with nanopore sequencing.</title>
        <authorList>
            <person name="Crits-Christoph A."/>
            <person name="Kang S.C."/>
            <person name="Lee H."/>
            <person name="Ostrov N."/>
        </authorList>
    </citation>
    <scope>NUCLEOTIDE SEQUENCE</scope>
    <source>
        <strain evidence="8">ATCC 51242</strain>
    </source>
</reference>
<dbReference type="GO" id="GO:0016020">
    <property type="term" value="C:membrane"/>
    <property type="evidence" value="ECO:0007669"/>
    <property type="project" value="UniProtKB-SubCell"/>
</dbReference>
<dbReference type="AlphaFoldDB" id="A0A023X1A8"/>
<accession>A0A023X1A8</accession>
<feature type="transmembrane region" description="Helical" evidence="5">
    <location>
        <begin position="52"/>
        <end position="69"/>
    </location>
</feature>
<evidence type="ECO:0000256" key="1">
    <source>
        <dbReference type="ARBA" id="ARBA00004370"/>
    </source>
</evidence>
<dbReference type="EMBL" id="JAWXXX010000001">
    <property type="protein sequence ID" value="MDX5893268.1"/>
    <property type="molecule type" value="Genomic_DNA"/>
</dbReference>
<evidence type="ECO:0000313" key="7">
    <source>
        <dbReference type="EMBL" id="AHY45854.1"/>
    </source>
</evidence>
<dbReference type="Proteomes" id="UP001281130">
    <property type="component" value="Unassembled WGS sequence"/>
</dbReference>
<keyword evidence="4 5" id="KW-0472">Membrane</keyword>
<keyword evidence="2 5" id="KW-0812">Transmembrane</keyword>
<dbReference type="RefSeq" id="WP_051589276.1">
    <property type="nucleotide sequence ID" value="NZ_CP007514.1"/>
</dbReference>
<dbReference type="Pfam" id="PF13664">
    <property type="entry name" value="DUF4149"/>
    <property type="match status" value="1"/>
</dbReference>
<dbReference type="STRING" id="42256.RradSPS_0571"/>
<keyword evidence="3 5" id="KW-1133">Transmembrane helix</keyword>
<reference evidence="7 9" key="1">
    <citation type="submission" date="2014-03" db="EMBL/GenBank/DDBJ databases">
        <title>Complete genome sequence of the Radio-Resistant Rubrobacter radiotolerans RSPS-4.</title>
        <authorList>
            <person name="Egas C.C."/>
            <person name="Barroso C.C."/>
            <person name="Froufe H.J.C."/>
            <person name="Pacheco J.J."/>
            <person name="Albuquerque L.L."/>
            <person name="da Costa M.M.S."/>
        </authorList>
    </citation>
    <scope>NUCLEOTIDE SEQUENCE [LARGE SCALE GENOMIC DNA]</scope>
    <source>
        <strain evidence="7 9">RSPS-4</strain>
    </source>
</reference>
<feature type="transmembrane region" description="Helical" evidence="5">
    <location>
        <begin position="133"/>
        <end position="153"/>
    </location>
</feature>
<feature type="transmembrane region" description="Helical" evidence="5">
    <location>
        <begin position="6"/>
        <end position="31"/>
    </location>
</feature>
<organism evidence="7 9">
    <name type="scientific">Rubrobacter radiotolerans</name>
    <name type="common">Arthrobacter radiotolerans</name>
    <dbReference type="NCBI Taxonomy" id="42256"/>
    <lineage>
        <taxon>Bacteria</taxon>
        <taxon>Bacillati</taxon>
        <taxon>Actinomycetota</taxon>
        <taxon>Rubrobacteria</taxon>
        <taxon>Rubrobacterales</taxon>
        <taxon>Rubrobacteraceae</taxon>
        <taxon>Rubrobacter</taxon>
    </lineage>
</organism>
<sequence>MEAFVHTVHVLLAGVWLGGLVFTTAVVSPALKAMKWSEAERVRVRAVIGGRYARVAVVNLLLLALFAGLDGAFGGFGGWRYLEYALILSVFALASVHGAYFGRRMTRLAEVETVAGGVEASEAAQKRRELQRVSLKLSVLALVLSAAIVALAANL</sequence>
<feature type="transmembrane region" description="Helical" evidence="5">
    <location>
        <begin position="81"/>
        <end position="101"/>
    </location>
</feature>
<dbReference type="HOGENOM" id="CLU_1694191_0_0_11"/>
<dbReference type="EMBL" id="CP007514">
    <property type="protein sequence ID" value="AHY45854.1"/>
    <property type="molecule type" value="Genomic_DNA"/>
</dbReference>
<comment type="subcellular location">
    <subcellularLocation>
        <location evidence="1">Membrane</location>
    </subcellularLocation>
</comment>
<feature type="domain" description="TMEM205-like" evidence="6">
    <location>
        <begin position="11"/>
        <end position="110"/>
    </location>
</feature>
<name>A0A023X1A8_RUBRA</name>
<dbReference type="InterPro" id="IPR025423">
    <property type="entry name" value="TMEM205-like"/>
</dbReference>
<dbReference type="KEGG" id="rrd:RradSPS_0571"/>
<gene>
    <name evidence="7" type="ORF">RradSPS_0571</name>
    <name evidence="8" type="ORF">SIL72_04410</name>
</gene>
<evidence type="ECO:0000256" key="2">
    <source>
        <dbReference type="ARBA" id="ARBA00022692"/>
    </source>
</evidence>
<dbReference type="Proteomes" id="UP000025229">
    <property type="component" value="Chromosome"/>
</dbReference>